<dbReference type="SUPFAM" id="SSF48264">
    <property type="entry name" value="Cytochrome P450"/>
    <property type="match status" value="1"/>
</dbReference>
<dbReference type="OrthoDB" id="9764248at2"/>
<evidence type="ECO:0000256" key="2">
    <source>
        <dbReference type="ARBA" id="ARBA00010617"/>
    </source>
</evidence>
<comment type="similarity">
    <text evidence="2">Belongs to the cytochrome P450 family.</text>
</comment>
<comment type="caution">
    <text evidence="9">The sequence shown here is derived from an EMBL/GenBank/DDBJ whole genome shotgun (WGS) entry which is preliminary data.</text>
</comment>
<sequence>MSAENGMPKEDGLDQSLSLLREGYLYIPNRRRSFQENIFETRLMGKPAICMGGKEAAKLFYDPAKFQREGAAPKRVVKTLFGEGGVQTLDGEAHQHRKAAFMSLMAPKEVMRLTDIFVRQWMETAQKWTQQSEVVLYEEAKELLCRIACEWGGVPLPEDDVKRRTSELSAMFESSVSAGPEYWKTRRARRKAEKWVGGLIEEVRQNTLHPPEESALYVFSHHRELDGQLLDTKTAAVEVLNILRPITAVSIYLAFTALALHQFPEEKPKLMDVDEPYTKYFVQEVRRFYPFFPFTGAKVKTDFEWSGMDFKEGTLALLDLYGTNHDPELWENPDLFQPARFEDWDKSPFDFIPQGGGDYYAGHRCAGEWITIELMKVSVDFLVNRLSYTVPDQDISFSMTSMPSMPKSGFIVRDISINLRSESDENENK</sequence>
<dbReference type="Gene3D" id="1.10.630.10">
    <property type="entry name" value="Cytochrome P450"/>
    <property type="match status" value="1"/>
</dbReference>
<comment type="cofactor">
    <cofactor evidence="1 8">
        <name>heme</name>
        <dbReference type="ChEBI" id="CHEBI:30413"/>
    </cofactor>
</comment>
<keyword evidence="6 8" id="KW-0408">Iron</keyword>
<accession>A0A1E7DJX8</accession>
<dbReference type="EMBL" id="MAMP01000025">
    <property type="protein sequence ID" value="OES43392.1"/>
    <property type="molecule type" value="Genomic_DNA"/>
</dbReference>
<evidence type="ECO:0000313" key="9">
    <source>
        <dbReference type="EMBL" id="OES43392.1"/>
    </source>
</evidence>
<dbReference type="STRING" id="1714016.BA724_13270"/>
<dbReference type="AlphaFoldDB" id="A0A1E7DJX8"/>
<name>A0A1E7DJX8_9BACI</name>
<keyword evidence="4 8" id="KW-0479">Metal-binding</keyword>
<dbReference type="PANTHER" id="PTHR24286">
    <property type="entry name" value="CYTOCHROME P450 26"/>
    <property type="match status" value="1"/>
</dbReference>
<evidence type="ECO:0000256" key="8">
    <source>
        <dbReference type="PIRSR" id="PIRSR602401-1"/>
    </source>
</evidence>
<protein>
    <submittedName>
        <fullName evidence="9">Cytochrome</fullName>
    </submittedName>
</protein>
<reference evidence="9 10" key="1">
    <citation type="submission" date="2016-06" db="EMBL/GenBank/DDBJ databases">
        <title>Domibacillus iocasae genome sequencing.</title>
        <authorList>
            <person name="Verma A."/>
            <person name="Pal Y."/>
            <person name="Ojha A.K."/>
            <person name="Krishnamurthi S."/>
        </authorList>
    </citation>
    <scope>NUCLEOTIDE SEQUENCE [LARGE SCALE GENOMIC DNA]</scope>
    <source>
        <strain evidence="9 10">DSM 29979</strain>
    </source>
</reference>
<dbReference type="RefSeq" id="WP_069939830.1">
    <property type="nucleotide sequence ID" value="NZ_MAMP01000025.1"/>
</dbReference>
<feature type="binding site" description="axial binding residue" evidence="8">
    <location>
        <position position="365"/>
    </location>
    <ligand>
        <name>heme</name>
        <dbReference type="ChEBI" id="CHEBI:30413"/>
    </ligand>
    <ligandPart>
        <name>Fe</name>
        <dbReference type="ChEBI" id="CHEBI:18248"/>
    </ligandPart>
</feature>
<evidence type="ECO:0000256" key="7">
    <source>
        <dbReference type="ARBA" id="ARBA00023033"/>
    </source>
</evidence>
<dbReference type="Proteomes" id="UP000095658">
    <property type="component" value="Unassembled WGS sequence"/>
</dbReference>
<dbReference type="Pfam" id="PF00067">
    <property type="entry name" value="p450"/>
    <property type="match status" value="1"/>
</dbReference>
<dbReference type="PRINTS" id="PR00463">
    <property type="entry name" value="EP450I"/>
</dbReference>
<evidence type="ECO:0000256" key="5">
    <source>
        <dbReference type="ARBA" id="ARBA00023002"/>
    </source>
</evidence>
<evidence type="ECO:0000256" key="6">
    <source>
        <dbReference type="ARBA" id="ARBA00023004"/>
    </source>
</evidence>
<evidence type="ECO:0000313" key="10">
    <source>
        <dbReference type="Proteomes" id="UP000095658"/>
    </source>
</evidence>
<dbReference type="GO" id="GO:0020037">
    <property type="term" value="F:heme binding"/>
    <property type="evidence" value="ECO:0007669"/>
    <property type="project" value="InterPro"/>
</dbReference>
<keyword evidence="5" id="KW-0560">Oxidoreductase</keyword>
<evidence type="ECO:0000256" key="1">
    <source>
        <dbReference type="ARBA" id="ARBA00001971"/>
    </source>
</evidence>
<dbReference type="PANTHER" id="PTHR24286:SF24">
    <property type="entry name" value="LANOSTEROL 14-ALPHA DEMETHYLASE"/>
    <property type="match status" value="1"/>
</dbReference>
<dbReference type="InterPro" id="IPR001128">
    <property type="entry name" value="Cyt_P450"/>
</dbReference>
<evidence type="ECO:0000256" key="3">
    <source>
        <dbReference type="ARBA" id="ARBA00022617"/>
    </source>
</evidence>
<dbReference type="GO" id="GO:0004497">
    <property type="term" value="F:monooxygenase activity"/>
    <property type="evidence" value="ECO:0007669"/>
    <property type="project" value="UniProtKB-KW"/>
</dbReference>
<dbReference type="CDD" id="cd11067">
    <property type="entry name" value="CYP152"/>
    <property type="match status" value="1"/>
</dbReference>
<evidence type="ECO:0000256" key="4">
    <source>
        <dbReference type="ARBA" id="ARBA00022723"/>
    </source>
</evidence>
<gene>
    <name evidence="9" type="ORF">BA724_13270</name>
</gene>
<dbReference type="InterPro" id="IPR036396">
    <property type="entry name" value="Cyt_P450_sf"/>
</dbReference>
<proteinExistence type="inferred from homology"/>
<keyword evidence="10" id="KW-1185">Reference proteome</keyword>
<dbReference type="GO" id="GO:0016125">
    <property type="term" value="P:sterol metabolic process"/>
    <property type="evidence" value="ECO:0007669"/>
    <property type="project" value="TreeGrafter"/>
</dbReference>
<dbReference type="GO" id="GO:0005506">
    <property type="term" value="F:iron ion binding"/>
    <property type="evidence" value="ECO:0007669"/>
    <property type="project" value="InterPro"/>
</dbReference>
<dbReference type="InterPro" id="IPR002401">
    <property type="entry name" value="Cyt_P450_E_grp-I"/>
</dbReference>
<dbReference type="GO" id="GO:0016705">
    <property type="term" value="F:oxidoreductase activity, acting on paired donors, with incorporation or reduction of molecular oxygen"/>
    <property type="evidence" value="ECO:0007669"/>
    <property type="project" value="InterPro"/>
</dbReference>
<keyword evidence="7" id="KW-0503">Monooxygenase</keyword>
<keyword evidence="3 8" id="KW-0349">Heme</keyword>
<organism evidence="9 10">
    <name type="scientific">Domibacillus iocasae</name>
    <dbReference type="NCBI Taxonomy" id="1714016"/>
    <lineage>
        <taxon>Bacteria</taxon>
        <taxon>Bacillati</taxon>
        <taxon>Bacillota</taxon>
        <taxon>Bacilli</taxon>
        <taxon>Bacillales</taxon>
        <taxon>Bacillaceae</taxon>
        <taxon>Domibacillus</taxon>
    </lineage>
</organism>